<organism evidence="1">
    <name type="scientific">hydrocarbon metagenome</name>
    <dbReference type="NCBI Taxonomy" id="938273"/>
    <lineage>
        <taxon>unclassified sequences</taxon>
        <taxon>metagenomes</taxon>
        <taxon>ecological metagenomes</taxon>
    </lineage>
</organism>
<gene>
    <name evidence="1" type="ORF">ASZ90_013713</name>
</gene>
<proteinExistence type="predicted"/>
<accession>A0A0W8F6V2</accession>
<comment type="caution">
    <text evidence="1">The sequence shown here is derived from an EMBL/GenBank/DDBJ whole genome shotgun (WGS) entry which is preliminary data.</text>
</comment>
<dbReference type="AlphaFoldDB" id="A0A0W8F6V2"/>
<sequence length="46" mass="5375">MHKELKEIWFSVADDVLLRDGLSFLMLLEEMNLIEFVGRKIEGTAH</sequence>
<reference evidence="1" key="1">
    <citation type="journal article" date="2015" name="Proc. Natl. Acad. Sci. U.S.A.">
        <title>Networks of energetic and metabolic interactions define dynamics in microbial communities.</title>
        <authorList>
            <person name="Embree M."/>
            <person name="Liu J.K."/>
            <person name="Al-Bassam M.M."/>
            <person name="Zengler K."/>
        </authorList>
    </citation>
    <scope>NUCLEOTIDE SEQUENCE</scope>
</reference>
<dbReference type="EMBL" id="LNQE01001487">
    <property type="protein sequence ID" value="KUG16624.1"/>
    <property type="molecule type" value="Genomic_DNA"/>
</dbReference>
<protein>
    <submittedName>
        <fullName evidence="1">Uncharacterized protein</fullName>
    </submittedName>
</protein>
<evidence type="ECO:0000313" key="1">
    <source>
        <dbReference type="EMBL" id="KUG16624.1"/>
    </source>
</evidence>
<name>A0A0W8F6V2_9ZZZZ</name>